<proteinExistence type="predicted"/>
<protein>
    <submittedName>
        <fullName evidence="2">Uncharacterized protein</fullName>
    </submittedName>
</protein>
<organism evidence="2 3">
    <name type="scientific">Streptomyces antimicrobicus</name>
    <dbReference type="NCBI Taxonomy" id="2883108"/>
    <lineage>
        <taxon>Bacteria</taxon>
        <taxon>Bacillati</taxon>
        <taxon>Actinomycetota</taxon>
        <taxon>Actinomycetes</taxon>
        <taxon>Kitasatosporales</taxon>
        <taxon>Streptomycetaceae</taxon>
        <taxon>Streptomyces</taxon>
    </lineage>
</organism>
<evidence type="ECO:0000313" key="3">
    <source>
        <dbReference type="Proteomes" id="UP001199054"/>
    </source>
</evidence>
<feature type="region of interest" description="Disordered" evidence="1">
    <location>
        <begin position="1"/>
        <end position="34"/>
    </location>
</feature>
<dbReference type="Proteomes" id="UP001199054">
    <property type="component" value="Unassembled WGS sequence"/>
</dbReference>
<evidence type="ECO:0000256" key="1">
    <source>
        <dbReference type="SAM" id="MobiDB-lite"/>
    </source>
</evidence>
<accession>A0ABS8BE71</accession>
<name>A0ABS8BE71_9ACTN</name>
<gene>
    <name evidence="2" type="ORF">LG632_26450</name>
</gene>
<dbReference type="EMBL" id="JAJAUY010000156">
    <property type="protein sequence ID" value="MCB5182887.1"/>
    <property type="molecule type" value="Genomic_DNA"/>
</dbReference>
<sequence>EEDGRAGAAEPRRRPPRGPGQQEGEVPRQLIKKLPMRPSDVCALGRRHGHWAPDSPEARICAGVHEE</sequence>
<comment type="caution">
    <text evidence="2">The sequence shown here is derived from an EMBL/GenBank/DDBJ whole genome shotgun (WGS) entry which is preliminary data.</text>
</comment>
<evidence type="ECO:0000313" key="2">
    <source>
        <dbReference type="EMBL" id="MCB5182887.1"/>
    </source>
</evidence>
<reference evidence="2 3" key="1">
    <citation type="submission" date="2021-10" db="EMBL/GenBank/DDBJ databases">
        <title>Streptomyces sp. strain SMC 277, a novel streptomycete isolated from soil.</title>
        <authorList>
            <person name="Chanama M."/>
        </authorList>
    </citation>
    <scope>NUCLEOTIDE SEQUENCE [LARGE SCALE GENOMIC DNA]</scope>
    <source>
        <strain evidence="2 3">SMC 277</strain>
    </source>
</reference>
<keyword evidence="3" id="KW-1185">Reference proteome</keyword>
<feature type="non-terminal residue" evidence="2">
    <location>
        <position position="1"/>
    </location>
</feature>